<evidence type="ECO:0000256" key="1">
    <source>
        <dbReference type="ARBA" id="ARBA00004651"/>
    </source>
</evidence>
<evidence type="ECO:0000313" key="9">
    <source>
        <dbReference type="EMBL" id="VDC33270.1"/>
    </source>
</evidence>
<keyword evidence="3" id="KW-0813">Transport</keyword>
<evidence type="ECO:0000256" key="6">
    <source>
        <dbReference type="ARBA" id="ARBA00022989"/>
    </source>
</evidence>
<dbReference type="AlphaFoldDB" id="A0A3P5XQV0"/>
<evidence type="ECO:0000256" key="8">
    <source>
        <dbReference type="SAM" id="Phobius"/>
    </source>
</evidence>
<keyword evidence="6 8" id="KW-1133">Transmembrane helix</keyword>
<keyword evidence="7 8" id="KW-0472">Membrane</keyword>
<organism evidence="9 10">
    <name type="scientific">Arthrobacter ulcerisalmonis</name>
    <dbReference type="NCBI Taxonomy" id="2483813"/>
    <lineage>
        <taxon>Bacteria</taxon>
        <taxon>Bacillati</taxon>
        <taxon>Actinomycetota</taxon>
        <taxon>Actinomycetes</taxon>
        <taxon>Micrococcales</taxon>
        <taxon>Micrococcaceae</taxon>
        <taxon>Arthrobacter</taxon>
    </lineage>
</organism>
<dbReference type="RefSeq" id="WP_086991038.1">
    <property type="nucleotide sequence ID" value="NZ_JBHTMI010000015.1"/>
</dbReference>
<protein>
    <submittedName>
        <fullName evidence="9">Pheromone autoinducer 2 transporter</fullName>
    </submittedName>
</protein>
<keyword evidence="5 8" id="KW-0812">Transmembrane</keyword>
<proteinExistence type="inferred from homology"/>
<evidence type="ECO:0000256" key="3">
    <source>
        <dbReference type="ARBA" id="ARBA00022448"/>
    </source>
</evidence>
<feature type="transmembrane region" description="Helical" evidence="8">
    <location>
        <begin position="293"/>
        <end position="315"/>
    </location>
</feature>
<dbReference type="PANTHER" id="PTHR21716">
    <property type="entry name" value="TRANSMEMBRANE PROTEIN"/>
    <property type="match status" value="1"/>
</dbReference>
<comment type="similarity">
    <text evidence="2">Belongs to the autoinducer-2 exporter (AI-2E) (TC 2.A.86) family.</text>
</comment>
<dbReference type="PANTHER" id="PTHR21716:SF53">
    <property type="entry name" value="PERMEASE PERM-RELATED"/>
    <property type="match status" value="1"/>
</dbReference>
<dbReference type="GO" id="GO:0055085">
    <property type="term" value="P:transmembrane transport"/>
    <property type="evidence" value="ECO:0007669"/>
    <property type="project" value="TreeGrafter"/>
</dbReference>
<evidence type="ECO:0000313" key="10">
    <source>
        <dbReference type="Proteomes" id="UP000280861"/>
    </source>
</evidence>
<sequence length="386" mass="39727">MHVRRFPASLGSRGGGRGALSSAGLAAHPFRYALIATLGVGCGMAILAAIGALGTVLVYIGLAFFLAIAAEPLLSYAQQRRMPRWAAVLTIAFILLVGTAFLITVILPAVSEQVTAVANQAFTLVSAIPDQPWFLWLIGMIGDGLDVNNLLANATAFLANPDQLLKLSGGLLEVGTGIIDAITGVIIVTVLTIYLALTMPAIKAKAYELVAYRARHRVKSIAEEILQSVGRFVGGQIVLAFVNALVTFIVTSAAGSPAPALLSLIAFIGALIPVVGPVIGASIAAIITLETGLVPAIVVAAILLAYLQVEAYVLTPRVMARAVAMPGALVIVAALGGAALGGILGALVAVPIAAAGITIVNRVIIPHQQAGVPRVVRLRRREDSAS</sequence>
<evidence type="ECO:0000256" key="4">
    <source>
        <dbReference type="ARBA" id="ARBA00022475"/>
    </source>
</evidence>
<feature type="transmembrane region" description="Helical" evidence="8">
    <location>
        <begin position="171"/>
        <end position="197"/>
    </location>
</feature>
<evidence type="ECO:0000256" key="2">
    <source>
        <dbReference type="ARBA" id="ARBA00009773"/>
    </source>
</evidence>
<keyword evidence="10" id="KW-1185">Reference proteome</keyword>
<feature type="transmembrane region" description="Helical" evidence="8">
    <location>
        <begin position="261"/>
        <end position="287"/>
    </location>
</feature>
<keyword evidence="4" id="KW-1003">Cell membrane</keyword>
<feature type="transmembrane region" description="Helical" evidence="8">
    <location>
        <begin position="233"/>
        <end position="254"/>
    </location>
</feature>
<accession>A0A3P5XQV0</accession>
<name>A0A3P5XQV0_9MICC</name>
<reference evidence="9 10" key="1">
    <citation type="submission" date="2018-11" db="EMBL/GenBank/DDBJ databases">
        <authorList>
            <person name="Criscuolo A."/>
        </authorList>
    </citation>
    <scope>NUCLEOTIDE SEQUENCE [LARGE SCALE GENOMIC DNA]</scope>
    <source>
        <strain evidence="9">AT11b</strain>
    </source>
</reference>
<dbReference type="Proteomes" id="UP000280861">
    <property type="component" value="Unassembled WGS sequence"/>
</dbReference>
<feature type="transmembrane region" description="Helical" evidence="8">
    <location>
        <begin position="56"/>
        <end position="74"/>
    </location>
</feature>
<evidence type="ECO:0000256" key="7">
    <source>
        <dbReference type="ARBA" id="ARBA00023136"/>
    </source>
</evidence>
<comment type="subcellular location">
    <subcellularLocation>
        <location evidence="1">Cell membrane</location>
        <topology evidence="1">Multi-pass membrane protein</topology>
    </subcellularLocation>
</comment>
<feature type="transmembrane region" description="Helical" evidence="8">
    <location>
        <begin position="30"/>
        <end position="50"/>
    </location>
</feature>
<dbReference type="InterPro" id="IPR002549">
    <property type="entry name" value="AI-2E-like"/>
</dbReference>
<dbReference type="Pfam" id="PF01594">
    <property type="entry name" value="AI-2E_transport"/>
    <property type="match status" value="1"/>
</dbReference>
<feature type="transmembrane region" description="Helical" evidence="8">
    <location>
        <begin position="327"/>
        <end position="360"/>
    </location>
</feature>
<gene>
    <name evidence="9" type="ORF">PSET11_03298</name>
</gene>
<feature type="transmembrane region" description="Helical" evidence="8">
    <location>
        <begin position="86"/>
        <end position="110"/>
    </location>
</feature>
<evidence type="ECO:0000256" key="5">
    <source>
        <dbReference type="ARBA" id="ARBA00022692"/>
    </source>
</evidence>
<dbReference type="EMBL" id="UXAU01000046">
    <property type="protein sequence ID" value="VDC33270.1"/>
    <property type="molecule type" value="Genomic_DNA"/>
</dbReference>
<dbReference type="GO" id="GO:0005886">
    <property type="term" value="C:plasma membrane"/>
    <property type="evidence" value="ECO:0007669"/>
    <property type="project" value="UniProtKB-SubCell"/>
</dbReference>